<protein>
    <recommendedName>
        <fullName evidence="3">PEP-CTERM sorting domain-containing protein</fullName>
    </recommendedName>
</protein>
<dbReference type="Proteomes" id="UP000238762">
    <property type="component" value="Unassembled WGS sequence"/>
</dbReference>
<name>A0A2T1C137_9CYAN</name>
<dbReference type="Gene3D" id="2.60.120.380">
    <property type="match status" value="1"/>
</dbReference>
<dbReference type="NCBIfam" id="NF038127">
    <property type="entry name" value="FDP_fam"/>
    <property type="match status" value="1"/>
</dbReference>
<reference evidence="1 2" key="1">
    <citation type="submission" date="2018-02" db="EMBL/GenBank/DDBJ databases">
        <authorList>
            <person name="Cohen D.B."/>
            <person name="Kent A.D."/>
        </authorList>
    </citation>
    <scope>NUCLEOTIDE SEQUENCE [LARGE SCALE GENOMIC DNA]</scope>
    <source>
        <strain evidence="1 2">CCAP 1448/3</strain>
    </source>
</reference>
<evidence type="ECO:0000313" key="1">
    <source>
        <dbReference type="EMBL" id="PSB01914.1"/>
    </source>
</evidence>
<gene>
    <name evidence="1" type="ORF">C7B64_15750</name>
</gene>
<evidence type="ECO:0008006" key="3">
    <source>
        <dbReference type="Google" id="ProtNLM"/>
    </source>
</evidence>
<reference evidence="1 2" key="2">
    <citation type="submission" date="2018-03" db="EMBL/GenBank/DDBJ databases">
        <title>The ancient ancestry and fast evolution of plastids.</title>
        <authorList>
            <person name="Moore K.R."/>
            <person name="Magnabosco C."/>
            <person name="Momper L."/>
            <person name="Gold D.A."/>
            <person name="Bosak T."/>
            <person name="Fournier G.P."/>
        </authorList>
    </citation>
    <scope>NUCLEOTIDE SEQUENCE [LARGE SCALE GENOMIC DNA]</scope>
    <source>
        <strain evidence="1 2">CCAP 1448/3</strain>
    </source>
</reference>
<dbReference type="EMBL" id="PVWJ01000081">
    <property type="protein sequence ID" value="PSB01914.1"/>
    <property type="molecule type" value="Genomic_DNA"/>
</dbReference>
<sequence length="238" mass="25118">MLLGKIRKNFPTQSNLLYSAKVSSTLAGLALITLSIGLTNPASAANLSFRGNFTQDDDVRLINFTLSSTSQVIIKSLSYAGGTQADGTLVSAGGFDPILSLFDNGGNLIDSNDDGGSSHVPADLTTGAGFDAFLTSLLNPGTYTVAVTQFYNFPGGTNISQGFRHQGEANFTSLYGCSTGVFCDTTGNSRTNFWAVDVLKRDEPIPPTSVPEPSTLLGAFLALSTLSKVSLRKKRIKE</sequence>
<evidence type="ECO:0000313" key="2">
    <source>
        <dbReference type="Proteomes" id="UP000238762"/>
    </source>
</evidence>
<dbReference type="OrthoDB" id="573277at2"/>
<accession>A0A2T1C137</accession>
<organism evidence="1 2">
    <name type="scientific">Merismopedia glauca CCAP 1448/3</name>
    <dbReference type="NCBI Taxonomy" id="1296344"/>
    <lineage>
        <taxon>Bacteria</taxon>
        <taxon>Bacillati</taxon>
        <taxon>Cyanobacteriota</taxon>
        <taxon>Cyanophyceae</taxon>
        <taxon>Synechococcales</taxon>
        <taxon>Merismopediaceae</taxon>
        <taxon>Merismopedia</taxon>
    </lineage>
</organism>
<proteinExistence type="predicted"/>
<keyword evidence="2" id="KW-1185">Reference proteome</keyword>
<dbReference type="AlphaFoldDB" id="A0A2T1C137"/>
<dbReference type="RefSeq" id="WP_106289614.1">
    <property type="nucleotide sequence ID" value="NZ_CAWNTC010000109.1"/>
</dbReference>
<comment type="caution">
    <text evidence="1">The sequence shown here is derived from an EMBL/GenBank/DDBJ whole genome shotgun (WGS) entry which is preliminary data.</text>
</comment>